<evidence type="ECO:0000256" key="2">
    <source>
        <dbReference type="ARBA" id="ARBA00022679"/>
    </source>
</evidence>
<sequence length="180" mass="19908">MIDKKNMLGVGISDATKEEVLEYVVKNLENFHKKLFFVTPNPEFLVLASKNEHFKNILNRADLASADGIGIIIAAKILGKNLKGRFTGVDLVERLCETVSEKPITVGFLGGQGGVAGKTAECLIAEYPTLKVAFVASEWVKEGFDRAKRIMNHESGSMNQGKDKKDHNSSFISHRSWRSI</sequence>
<evidence type="ECO:0000313" key="5">
    <source>
        <dbReference type="Proteomes" id="UP000034664"/>
    </source>
</evidence>
<proteinExistence type="predicted"/>
<dbReference type="GO" id="GO:0016758">
    <property type="term" value="F:hexosyltransferase activity"/>
    <property type="evidence" value="ECO:0007669"/>
    <property type="project" value="TreeGrafter"/>
</dbReference>
<evidence type="ECO:0000256" key="3">
    <source>
        <dbReference type="SAM" id="MobiDB-lite"/>
    </source>
</evidence>
<dbReference type="EMBL" id="LBZM01000038">
    <property type="protein sequence ID" value="KKR71006.1"/>
    <property type="molecule type" value="Genomic_DNA"/>
</dbReference>
<dbReference type="AlphaFoldDB" id="A0A0G0T874"/>
<name>A0A0G0T874_9BACT</name>
<feature type="region of interest" description="Disordered" evidence="3">
    <location>
        <begin position="151"/>
        <end position="180"/>
    </location>
</feature>
<evidence type="ECO:0000313" key="4">
    <source>
        <dbReference type="EMBL" id="KKR71006.1"/>
    </source>
</evidence>
<dbReference type="PANTHER" id="PTHR34136:SF1">
    <property type="entry name" value="UDP-N-ACETYL-D-MANNOSAMINURONIC ACID TRANSFERASE"/>
    <property type="match status" value="1"/>
</dbReference>
<dbReference type="Pfam" id="PF03808">
    <property type="entry name" value="Glyco_tran_WecG"/>
    <property type="match status" value="1"/>
</dbReference>
<dbReference type="PANTHER" id="PTHR34136">
    <property type="match status" value="1"/>
</dbReference>
<accession>A0A0G0T874</accession>
<reference evidence="4 5" key="1">
    <citation type="journal article" date="2015" name="Nature">
        <title>rRNA introns, odd ribosomes, and small enigmatic genomes across a large radiation of phyla.</title>
        <authorList>
            <person name="Brown C.T."/>
            <person name="Hug L.A."/>
            <person name="Thomas B.C."/>
            <person name="Sharon I."/>
            <person name="Castelle C.J."/>
            <person name="Singh A."/>
            <person name="Wilkins M.J."/>
            <person name="Williams K.H."/>
            <person name="Banfield J.F."/>
        </authorList>
    </citation>
    <scope>NUCLEOTIDE SEQUENCE [LARGE SCALE GENOMIC DNA]</scope>
</reference>
<evidence type="ECO:0000256" key="1">
    <source>
        <dbReference type="ARBA" id="ARBA00022676"/>
    </source>
</evidence>
<dbReference type="Proteomes" id="UP000034664">
    <property type="component" value="Unassembled WGS sequence"/>
</dbReference>
<gene>
    <name evidence="4" type="ORF">UU14_C0038G0002</name>
</gene>
<organism evidence="4 5">
    <name type="scientific">Candidatus Roizmanbacteria bacterium GW2011_GWB1_40_7</name>
    <dbReference type="NCBI Taxonomy" id="1618482"/>
    <lineage>
        <taxon>Bacteria</taxon>
        <taxon>Candidatus Roizmaniibacteriota</taxon>
    </lineage>
</organism>
<dbReference type="InterPro" id="IPR004629">
    <property type="entry name" value="WecG_TagA_CpsF"/>
</dbReference>
<keyword evidence="1" id="KW-0328">Glycosyltransferase</keyword>
<keyword evidence="2 4" id="KW-0808">Transferase</keyword>
<comment type="caution">
    <text evidence="4">The sequence shown here is derived from an EMBL/GenBank/DDBJ whole genome shotgun (WGS) entry which is preliminary data.</text>
</comment>
<protein>
    <submittedName>
        <fullName evidence="4">Glycosyltransferase WecB/TagA/CpsF family protein</fullName>
    </submittedName>
</protein>